<name>A0A165JJ70_9BASI</name>
<feature type="compositionally biased region" description="Polar residues" evidence="1">
    <location>
        <begin position="105"/>
        <end position="122"/>
    </location>
</feature>
<reference evidence="2 3" key="1">
    <citation type="journal article" date="2016" name="Mol. Biol. Evol.">
        <title>Comparative Genomics of Early-Diverging Mushroom-Forming Fungi Provides Insights into the Origins of Lignocellulose Decay Capabilities.</title>
        <authorList>
            <person name="Nagy L.G."/>
            <person name="Riley R."/>
            <person name="Tritt A."/>
            <person name="Adam C."/>
            <person name="Daum C."/>
            <person name="Floudas D."/>
            <person name="Sun H."/>
            <person name="Yadav J.S."/>
            <person name="Pangilinan J."/>
            <person name="Larsson K.H."/>
            <person name="Matsuura K."/>
            <person name="Barry K."/>
            <person name="Labutti K."/>
            <person name="Kuo R."/>
            <person name="Ohm R.A."/>
            <person name="Bhattacharya S.S."/>
            <person name="Shirouzu T."/>
            <person name="Yoshinaga Y."/>
            <person name="Martin F.M."/>
            <person name="Grigoriev I.V."/>
            <person name="Hibbett D.S."/>
        </authorList>
    </citation>
    <scope>NUCLEOTIDE SEQUENCE [LARGE SCALE GENOMIC DNA]</scope>
    <source>
        <strain evidence="2 3">HHB12733</strain>
    </source>
</reference>
<dbReference type="Proteomes" id="UP000076842">
    <property type="component" value="Unassembled WGS sequence"/>
</dbReference>
<evidence type="ECO:0000256" key="1">
    <source>
        <dbReference type="SAM" id="MobiDB-lite"/>
    </source>
</evidence>
<dbReference type="EMBL" id="KV423920">
    <property type="protein sequence ID" value="KZT61908.1"/>
    <property type="molecule type" value="Genomic_DNA"/>
</dbReference>
<evidence type="ECO:0000313" key="2">
    <source>
        <dbReference type="EMBL" id="KZT61908.1"/>
    </source>
</evidence>
<organism evidence="2 3">
    <name type="scientific">Calocera cornea HHB12733</name>
    <dbReference type="NCBI Taxonomy" id="1353952"/>
    <lineage>
        <taxon>Eukaryota</taxon>
        <taxon>Fungi</taxon>
        <taxon>Dikarya</taxon>
        <taxon>Basidiomycota</taxon>
        <taxon>Agaricomycotina</taxon>
        <taxon>Dacrymycetes</taxon>
        <taxon>Dacrymycetales</taxon>
        <taxon>Dacrymycetaceae</taxon>
        <taxon>Calocera</taxon>
    </lineage>
</organism>
<feature type="region of interest" description="Disordered" evidence="1">
    <location>
        <begin position="14"/>
        <end position="220"/>
    </location>
</feature>
<keyword evidence="3" id="KW-1185">Reference proteome</keyword>
<dbReference type="InParanoid" id="A0A165JJ70"/>
<protein>
    <submittedName>
        <fullName evidence="2">Uncharacterized protein</fullName>
    </submittedName>
</protein>
<feature type="compositionally biased region" description="Basic and acidic residues" evidence="1">
    <location>
        <begin position="64"/>
        <end position="80"/>
    </location>
</feature>
<feature type="compositionally biased region" description="Polar residues" evidence="1">
    <location>
        <begin position="162"/>
        <end position="175"/>
    </location>
</feature>
<dbReference type="AlphaFoldDB" id="A0A165JJ70"/>
<feature type="compositionally biased region" description="Polar residues" evidence="1">
    <location>
        <begin position="85"/>
        <end position="97"/>
    </location>
</feature>
<accession>A0A165JJ70</accession>
<sequence length="268" mass="28889">MFPWANCDGAAWSAADARGARARIADGGHSRSRTGNRGSRAHQPCERARMSKHPSPPTVSRRASRTDGVKMKEDDGHAHPPADVSRTSPSRALSSDPSHAPESLCSLTDRNPQPNNTMTKQTMTRRARASSGGSCGGRPARSCRRSPSSAHGVSDVQHDNARSTPSTSIVHNYSGSRPVPRSPLPGDDASGRSLSAQARDFPAPDRNNLRHPQRPHGRTVQQHVSLTVSPQCAGSLVWIPIPIPIPCRSLAQPALWLLHAPHRESMRL</sequence>
<evidence type="ECO:0000313" key="3">
    <source>
        <dbReference type="Proteomes" id="UP000076842"/>
    </source>
</evidence>
<gene>
    <name evidence="2" type="ORF">CALCODRAFT_329395</name>
</gene>
<proteinExistence type="predicted"/>
<feature type="compositionally biased region" description="Low complexity" evidence="1">
    <location>
        <begin position="129"/>
        <end position="150"/>
    </location>
</feature>